<dbReference type="KEGG" id="alkq:M9189_04760"/>
<dbReference type="AlphaFoldDB" id="A0A9J6ZSM7"/>
<dbReference type="RefSeq" id="WP_250725037.1">
    <property type="nucleotide sequence ID" value="NZ_CP098400.1"/>
</dbReference>
<protein>
    <recommendedName>
        <fullName evidence="3">T9SS type A sorting domain-containing protein</fullName>
    </recommendedName>
</protein>
<evidence type="ECO:0000313" key="2">
    <source>
        <dbReference type="Proteomes" id="UP001056426"/>
    </source>
</evidence>
<dbReference type="Proteomes" id="UP001056426">
    <property type="component" value="Chromosome"/>
</dbReference>
<name>A0A9J6ZSM7_9BACT</name>
<sequence>MKQLYIYFLIELLGLLNKLDAQTVVRMPLPQQAELPLSVEVLFDEALPTNIASAIGILGYDIIGGTAPYSYSWLEDETVLKQEETFLLQPKAGKNYYLHVTDENNCSVKVPINVSGIKGGILPEDEASVASLILSRQQLRIIPPRDFEGSMDVYLMNVLGQRLMHARISGETEIPLNLSPGNYLILQKCGEKHYVSKHMLP</sequence>
<reference evidence="1" key="2">
    <citation type="submission" date="2022-06" db="EMBL/GenBank/DDBJ databases">
        <title>Xiashengella guii gen. nov. sp. nov., a bacterium isolated form anaerobic digestion tank.</title>
        <authorList>
            <person name="Huang H."/>
        </authorList>
    </citation>
    <scope>NUCLEOTIDE SEQUENCE</scope>
    <source>
        <strain evidence="1">Ai-910</strain>
    </source>
</reference>
<organism evidence="1 2">
    <name type="scientific">Xiashengella succiniciproducens</name>
    <dbReference type="NCBI Taxonomy" id="2949635"/>
    <lineage>
        <taxon>Bacteria</taxon>
        <taxon>Pseudomonadati</taxon>
        <taxon>Bacteroidota</taxon>
        <taxon>Bacteroidia</taxon>
        <taxon>Marinilabiliales</taxon>
        <taxon>Marinilabiliaceae</taxon>
        <taxon>Xiashengella</taxon>
    </lineage>
</organism>
<reference evidence="1" key="1">
    <citation type="submission" date="2022-05" db="EMBL/GenBank/DDBJ databases">
        <authorList>
            <person name="Sun X."/>
        </authorList>
    </citation>
    <scope>NUCLEOTIDE SEQUENCE</scope>
    <source>
        <strain evidence="1">Ai-910</strain>
    </source>
</reference>
<keyword evidence="2" id="KW-1185">Reference proteome</keyword>
<accession>A0A9J6ZSM7</accession>
<evidence type="ECO:0008006" key="3">
    <source>
        <dbReference type="Google" id="ProtNLM"/>
    </source>
</evidence>
<proteinExistence type="predicted"/>
<evidence type="ECO:0000313" key="1">
    <source>
        <dbReference type="EMBL" id="URW80661.1"/>
    </source>
</evidence>
<gene>
    <name evidence="1" type="ORF">M9189_04760</name>
</gene>
<dbReference type="EMBL" id="CP098400">
    <property type="protein sequence ID" value="URW80661.1"/>
    <property type="molecule type" value="Genomic_DNA"/>
</dbReference>